<dbReference type="GO" id="GO:0020037">
    <property type="term" value="F:heme binding"/>
    <property type="evidence" value="ECO:0007669"/>
    <property type="project" value="InterPro"/>
</dbReference>
<evidence type="ECO:0000256" key="4">
    <source>
        <dbReference type="ARBA" id="ARBA00022723"/>
    </source>
</evidence>
<sequence>MRALVQDPYGRTGQDSGSYVVFRKLEQRVRAFKMMERRLAQALNLTGEDAERAGAFIVGRFEDGTPVTLQATDGRPTNAFTYVDDPDGGKCPLQAHVRKVTPRQPGTPRIVRRGIPYGARPPLPPGEPDLGAFPANGVGLLFICYQGSITRQFEYLQRALANNP</sequence>
<dbReference type="GO" id="GO:0046872">
    <property type="term" value="F:metal ion binding"/>
    <property type="evidence" value="ECO:0007669"/>
    <property type="project" value="UniProtKB-KW"/>
</dbReference>
<name>A0A937VWF3_UNCTE</name>
<comment type="caution">
    <text evidence="9">The sequence shown here is derived from an EMBL/GenBank/DDBJ whole genome shotgun (WGS) entry which is preliminary data.</text>
</comment>
<evidence type="ECO:0000256" key="6">
    <source>
        <dbReference type="ARBA" id="ARBA00023002"/>
    </source>
</evidence>
<gene>
    <name evidence="9" type="ORF">FJZ47_00435</name>
</gene>
<evidence type="ECO:0000256" key="2">
    <source>
        <dbReference type="ARBA" id="ARBA00022559"/>
    </source>
</evidence>
<keyword evidence="5" id="KW-0732">Signal</keyword>
<keyword evidence="7" id="KW-0408">Iron</keyword>
<protein>
    <recommendedName>
        <fullName evidence="8">Dyp-type peroxidase C-terminal domain-containing protein</fullName>
    </recommendedName>
</protein>
<dbReference type="PANTHER" id="PTHR30521:SF4">
    <property type="entry name" value="DEFERROCHELATASE"/>
    <property type="match status" value="1"/>
</dbReference>
<dbReference type="InterPro" id="IPR006314">
    <property type="entry name" value="Dyp_peroxidase"/>
</dbReference>
<dbReference type="GO" id="GO:0005829">
    <property type="term" value="C:cytosol"/>
    <property type="evidence" value="ECO:0007669"/>
    <property type="project" value="TreeGrafter"/>
</dbReference>
<reference evidence="9" key="1">
    <citation type="submission" date="2019-03" db="EMBL/GenBank/DDBJ databases">
        <title>Lake Tanganyika Metagenome-Assembled Genomes (MAGs).</title>
        <authorList>
            <person name="Tran P."/>
        </authorList>
    </citation>
    <scope>NUCLEOTIDE SEQUENCE</scope>
    <source>
        <strain evidence="9">K_DeepCast_65m_m2_066</strain>
    </source>
</reference>
<keyword evidence="2" id="KW-0575">Peroxidase</keyword>
<keyword evidence="3" id="KW-0349">Heme</keyword>
<comment type="cofactor">
    <cofactor evidence="1">
        <name>heme b</name>
        <dbReference type="ChEBI" id="CHEBI:60344"/>
    </cofactor>
</comment>
<dbReference type="InterPro" id="IPR048328">
    <property type="entry name" value="Dyp_perox_C"/>
</dbReference>
<feature type="domain" description="Dyp-type peroxidase C-terminal" evidence="8">
    <location>
        <begin position="15"/>
        <end position="161"/>
    </location>
</feature>
<dbReference type="Proteomes" id="UP000712673">
    <property type="component" value="Unassembled WGS sequence"/>
</dbReference>
<dbReference type="AlphaFoldDB" id="A0A937VWF3"/>
<organism evidence="9 10">
    <name type="scientific">Tectimicrobiota bacterium</name>
    <dbReference type="NCBI Taxonomy" id="2528274"/>
    <lineage>
        <taxon>Bacteria</taxon>
        <taxon>Pseudomonadati</taxon>
        <taxon>Nitrospinota/Tectimicrobiota group</taxon>
        <taxon>Candidatus Tectimicrobiota</taxon>
    </lineage>
</organism>
<dbReference type="SUPFAM" id="SSF54909">
    <property type="entry name" value="Dimeric alpha+beta barrel"/>
    <property type="match status" value="1"/>
</dbReference>
<accession>A0A937VWF3</accession>
<keyword evidence="4" id="KW-0479">Metal-binding</keyword>
<dbReference type="PANTHER" id="PTHR30521">
    <property type="entry name" value="DEFERROCHELATASE/PEROXIDASE"/>
    <property type="match status" value="1"/>
</dbReference>
<evidence type="ECO:0000313" key="10">
    <source>
        <dbReference type="Proteomes" id="UP000712673"/>
    </source>
</evidence>
<evidence type="ECO:0000259" key="8">
    <source>
        <dbReference type="Pfam" id="PF20628"/>
    </source>
</evidence>
<dbReference type="EMBL" id="VGLS01000005">
    <property type="protein sequence ID" value="MBM3222261.1"/>
    <property type="molecule type" value="Genomic_DNA"/>
</dbReference>
<evidence type="ECO:0000256" key="3">
    <source>
        <dbReference type="ARBA" id="ARBA00022617"/>
    </source>
</evidence>
<dbReference type="Pfam" id="PF20628">
    <property type="entry name" value="Dyp_perox_C"/>
    <property type="match status" value="1"/>
</dbReference>
<keyword evidence="6" id="KW-0560">Oxidoreductase</keyword>
<evidence type="ECO:0000256" key="1">
    <source>
        <dbReference type="ARBA" id="ARBA00001970"/>
    </source>
</evidence>
<evidence type="ECO:0000313" key="9">
    <source>
        <dbReference type="EMBL" id="MBM3222261.1"/>
    </source>
</evidence>
<evidence type="ECO:0000256" key="7">
    <source>
        <dbReference type="ARBA" id="ARBA00023004"/>
    </source>
</evidence>
<dbReference type="InterPro" id="IPR011008">
    <property type="entry name" value="Dimeric_a/b-barrel"/>
</dbReference>
<proteinExistence type="predicted"/>
<dbReference type="PROSITE" id="PS51404">
    <property type="entry name" value="DYP_PEROXIDASE"/>
    <property type="match status" value="1"/>
</dbReference>
<dbReference type="GO" id="GO:0004601">
    <property type="term" value="F:peroxidase activity"/>
    <property type="evidence" value="ECO:0007669"/>
    <property type="project" value="UniProtKB-KW"/>
</dbReference>
<evidence type="ECO:0000256" key="5">
    <source>
        <dbReference type="ARBA" id="ARBA00022729"/>
    </source>
</evidence>